<dbReference type="RefSeq" id="WP_248996912.1">
    <property type="nucleotide sequence ID" value="NZ_JAKIKP010000017.1"/>
</dbReference>
<dbReference type="SMART" id="SM00342">
    <property type="entry name" value="HTH_ARAC"/>
    <property type="match status" value="1"/>
</dbReference>
<dbReference type="PROSITE" id="PS00041">
    <property type="entry name" value="HTH_ARAC_FAMILY_1"/>
    <property type="match status" value="1"/>
</dbReference>
<organism evidence="5 6">
    <name type="scientific">Shewanella gaetbuli</name>
    <dbReference type="NCBI Taxonomy" id="220752"/>
    <lineage>
        <taxon>Bacteria</taxon>
        <taxon>Pseudomonadati</taxon>
        <taxon>Pseudomonadota</taxon>
        <taxon>Gammaproteobacteria</taxon>
        <taxon>Alteromonadales</taxon>
        <taxon>Shewanellaceae</taxon>
        <taxon>Shewanella</taxon>
    </lineage>
</organism>
<evidence type="ECO:0000259" key="4">
    <source>
        <dbReference type="PROSITE" id="PS01124"/>
    </source>
</evidence>
<accession>A0A9X1ZY23</accession>
<sequence>MSEIASLMAQLAPKEGMNNTFLPGVNVFKGSQYGARGPMCYSQGVLFVGQGKKRLYLDNQTFDYDRQNALVMTVPLPVECETFASPEEPVLVMMVDINLVQLNHLVRVLDEHHKLPNDVNDSRQAGYFITPTTSDLDCSVIRLLQALQTPLEAKVMGEALVLEILYRLLDSPNAAPLFALSLSHTRLSRIEKALSFIHKNYSESIEVDGLASLVNMSPSAFHRCFKEVTASSPIQYLKKIRLTRAKELLQAQRLKVKEVATVVGYESSAQFSREFKRYFNQNPAECAKQFM</sequence>
<name>A0A9X1ZY23_9GAMM</name>
<dbReference type="GO" id="GO:0003700">
    <property type="term" value="F:DNA-binding transcription factor activity"/>
    <property type="evidence" value="ECO:0007669"/>
    <property type="project" value="InterPro"/>
</dbReference>
<proteinExistence type="predicted"/>
<dbReference type="Proteomes" id="UP001139333">
    <property type="component" value="Unassembled WGS sequence"/>
</dbReference>
<dbReference type="InterPro" id="IPR009594">
    <property type="entry name" value="Tscrpt_reg_HTH_AraC_N"/>
</dbReference>
<evidence type="ECO:0000256" key="1">
    <source>
        <dbReference type="ARBA" id="ARBA00023015"/>
    </source>
</evidence>
<reference evidence="5" key="1">
    <citation type="submission" date="2022-01" db="EMBL/GenBank/DDBJ databases">
        <title>Whole genome-based taxonomy of the Shewanellaceae.</title>
        <authorList>
            <person name="Martin-Rodriguez A.J."/>
        </authorList>
    </citation>
    <scope>NUCLEOTIDE SEQUENCE</scope>
    <source>
        <strain evidence="5">DSM 16422</strain>
    </source>
</reference>
<keyword evidence="3" id="KW-0804">Transcription</keyword>
<dbReference type="Pfam" id="PF06719">
    <property type="entry name" value="AraC_N"/>
    <property type="match status" value="1"/>
</dbReference>
<dbReference type="PANTHER" id="PTHR43436:SF2">
    <property type="entry name" value="ARAC_XYLS FAMILY TRANSCRIPTIONAL REGULATOR"/>
    <property type="match status" value="1"/>
</dbReference>
<evidence type="ECO:0000256" key="2">
    <source>
        <dbReference type="ARBA" id="ARBA00023125"/>
    </source>
</evidence>
<keyword evidence="2" id="KW-0238">DNA-binding</keyword>
<keyword evidence="1" id="KW-0805">Transcription regulation</keyword>
<dbReference type="SUPFAM" id="SSF46689">
    <property type="entry name" value="Homeodomain-like"/>
    <property type="match status" value="2"/>
</dbReference>
<dbReference type="InterPro" id="IPR009057">
    <property type="entry name" value="Homeodomain-like_sf"/>
</dbReference>
<evidence type="ECO:0000313" key="6">
    <source>
        <dbReference type="Proteomes" id="UP001139333"/>
    </source>
</evidence>
<dbReference type="PANTHER" id="PTHR43436">
    <property type="entry name" value="ARAC-FAMILY TRANSCRIPTIONAL REGULATOR"/>
    <property type="match status" value="1"/>
</dbReference>
<evidence type="ECO:0000313" key="5">
    <source>
        <dbReference type="EMBL" id="MCL1144246.1"/>
    </source>
</evidence>
<keyword evidence="6" id="KW-1185">Reference proteome</keyword>
<evidence type="ECO:0000256" key="3">
    <source>
        <dbReference type="ARBA" id="ARBA00023163"/>
    </source>
</evidence>
<comment type="caution">
    <text evidence="5">The sequence shown here is derived from an EMBL/GenBank/DDBJ whole genome shotgun (WGS) entry which is preliminary data.</text>
</comment>
<dbReference type="GO" id="GO:0043565">
    <property type="term" value="F:sequence-specific DNA binding"/>
    <property type="evidence" value="ECO:0007669"/>
    <property type="project" value="InterPro"/>
</dbReference>
<dbReference type="EMBL" id="JAKIKP010000017">
    <property type="protein sequence ID" value="MCL1144246.1"/>
    <property type="molecule type" value="Genomic_DNA"/>
</dbReference>
<dbReference type="InterPro" id="IPR018062">
    <property type="entry name" value="HTH_AraC-typ_CS"/>
</dbReference>
<gene>
    <name evidence="5" type="ORF">L2672_16325</name>
</gene>
<dbReference type="PROSITE" id="PS01124">
    <property type="entry name" value="HTH_ARAC_FAMILY_2"/>
    <property type="match status" value="1"/>
</dbReference>
<dbReference type="Pfam" id="PF12833">
    <property type="entry name" value="HTH_18"/>
    <property type="match status" value="1"/>
</dbReference>
<feature type="domain" description="HTH araC/xylS-type" evidence="4">
    <location>
        <begin position="191"/>
        <end position="289"/>
    </location>
</feature>
<dbReference type="InterPro" id="IPR018060">
    <property type="entry name" value="HTH_AraC"/>
</dbReference>
<dbReference type="AlphaFoldDB" id="A0A9X1ZY23"/>
<protein>
    <submittedName>
        <fullName evidence="5">AraC family transcriptional regulator</fullName>
    </submittedName>
</protein>
<dbReference type="Gene3D" id="1.10.10.60">
    <property type="entry name" value="Homeodomain-like"/>
    <property type="match status" value="2"/>
</dbReference>